<protein>
    <submittedName>
        <fullName evidence="3">PH domain-containing protein</fullName>
    </submittedName>
</protein>
<feature type="transmembrane region" description="Helical" evidence="1">
    <location>
        <begin position="170"/>
        <end position="190"/>
    </location>
</feature>
<evidence type="ECO:0000256" key="1">
    <source>
        <dbReference type="SAM" id="Phobius"/>
    </source>
</evidence>
<dbReference type="Proteomes" id="UP001057025">
    <property type="component" value="Chromosome"/>
</dbReference>
<reference evidence="3" key="1">
    <citation type="submission" date="2022-05" db="EMBL/GenBank/DDBJ databases">
        <authorList>
            <person name="Oliphant S.A."/>
            <person name="Watson-Haigh N.S."/>
            <person name="Sumby K.M."/>
            <person name="Gardner J.M."/>
            <person name="Jiranek V."/>
        </authorList>
    </citation>
    <scope>NUCLEOTIDE SEQUENCE</scope>
    <source>
        <strain evidence="3">KI11_C11</strain>
    </source>
</reference>
<feature type="transmembrane region" description="Helical" evidence="1">
    <location>
        <begin position="368"/>
        <end position="387"/>
    </location>
</feature>
<dbReference type="PANTHER" id="PTHR34473">
    <property type="entry name" value="UPF0699 TRANSMEMBRANE PROTEIN YDBS"/>
    <property type="match status" value="1"/>
</dbReference>
<feature type="transmembrane region" description="Helical" evidence="1">
    <location>
        <begin position="12"/>
        <end position="36"/>
    </location>
</feature>
<name>A0ABY5BUW9_9LACO</name>
<proteinExistence type="predicted"/>
<dbReference type="EMBL" id="CP097118">
    <property type="protein sequence ID" value="USS88232.1"/>
    <property type="molecule type" value="Genomic_DNA"/>
</dbReference>
<dbReference type="Pfam" id="PF03703">
    <property type="entry name" value="bPH_2"/>
    <property type="match status" value="2"/>
</dbReference>
<dbReference type="RefSeq" id="WP_252797518.1">
    <property type="nucleotide sequence ID" value="NZ_CP097118.1"/>
</dbReference>
<sequence>MKNDSYLRTSIIGFMLFFVKDCFATFLLLLTTLFTTHFSSKAIIFSYIFIIIQFFLILKHFIEWIIFGYKLNDNSITIRKGIINISYIDIKYKEIKQINEHASLWDRIFKITNLSLNIGFESNDGTIRLNSLSTLEASKLKYKVTNNKNTANDTKEYKPYYVYRPTIKNIFISSISSFQIIFVVIFIDNLTDRFNINISNISDSLLTSNDVSLCIKISIIITIITILIFLGFIRQYINYGNFNLFSDKENFYTTSGFFNTTTTSIYKDNVYTLLEYSSIAMNLFNLMKVDAFTISSSQNENITKDPLIPFIPIKRGISIINKEFKGLKHIDLGLKKNKVDASKILLLYSTFPFIIFIILFSINRRISYVFLFISIIYIGNTLINYIFTNINSNNKILNIRYGFFIRKHYITKAKDIERIYIQQSFYEKILNKWSLKICVRQHPIKNIKIRFIDENTLRHLLNQI</sequence>
<dbReference type="InterPro" id="IPR005182">
    <property type="entry name" value="YdbS-like_PH"/>
</dbReference>
<evidence type="ECO:0000259" key="2">
    <source>
        <dbReference type="Pfam" id="PF03703"/>
    </source>
</evidence>
<keyword evidence="4" id="KW-1185">Reference proteome</keyword>
<accession>A0ABY5BUW9</accession>
<keyword evidence="1" id="KW-0812">Transmembrane</keyword>
<dbReference type="PANTHER" id="PTHR34473:SF2">
    <property type="entry name" value="UPF0699 TRANSMEMBRANE PROTEIN YDBT"/>
    <property type="match status" value="1"/>
</dbReference>
<feature type="domain" description="YdbS-like PH" evidence="2">
    <location>
        <begin position="64"/>
        <end position="121"/>
    </location>
</feature>
<feature type="transmembrane region" description="Helical" evidence="1">
    <location>
        <begin position="42"/>
        <end position="62"/>
    </location>
</feature>
<feature type="transmembrane region" description="Helical" evidence="1">
    <location>
        <begin position="344"/>
        <end position="362"/>
    </location>
</feature>
<keyword evidence="1" id="KW-0472">Membrane</keyword>
<evidence type="ECO:0000313" key="3">
    <source>
        <dbReference type="EMBL" id="USS88232.1"/>
    </source>
</evidence>
<organism evidence="3 4">
    <name type="scientific">Fructilactobacillus hinvesii</name>
    <dbReference type="NCBI Taxonomy" id="2940300"/>
    <lineage>
        <taxon>Bacteria</taxon>
        <taxon>Bacillati</taxon>
        <taxon>Bacillota</taxon>
        <taxon>Bacilli</taxon>
        <taxon>Lactobacillales</taxon>
        <taxon>Lactobacillaceae</taxon>
        <taxon>Fructilactobacillus</taxon>
    </lineage>
</organism>
<feature type="transmembrane region" description="Helical" evidence="1">
    <location>
        <begin position="210"/>
        <end position="233"/>
    </location>
</feature>
<evidence type="ECO:0000313" key="4">
    <source>
        <dbReference type="Proteomes" id="UP001057025"/>
    </source>
</evidence>
<gene>
    <name evidence="3" type="ORF">M3M39_01780</name>
</gene>
<feature type="domain" description="YdbS-like PH" evidence="2">
    <location>
        <begin position="391"/>
        <end position="464"/>
    </location>
</feature>
<keyword evidence="1" id="KW-1133">Transmembrane helix</keyword>